<dbReference type="EMBL" id="BAABIA010000002">
    <property type="protein sequence ID" value="GAA5136605.1"/>
    <property type="molecule type" value="Genomic_DNA"/>
</dbReference>
<dbReference type="RefSeq" id="WP_345735456.1">
    <property type="nucleotide sequence ID" value="NZ_BAABIA010000002.1"/>
</dbReference>
<feature type="chain" id="PRO_5046848286" description="F5/8 type C domain-containing protein" evidence="1">
    <location>
        <begin position="18"/>
        <end position="425"/>
    </location>
</feature>
<name>A0ABP9P2R5_9BACT</name>
<evidence type="ECO:0000256" key="1">
    <source>
        <dbReference type="SAM" id="SignalP"/>
    </source>
</evidence>
<evidence type="ECO:0000313" key="3">
    <source>
        <dbReference type="Proteomes" id="UP001499852"/>
    </source>
</evidence>
<proteinExistence type="predicted"/>
<comment type="caution">
    <text evidence="2">The sequence shown here is derived from an EMBL/GenBank/DDBJ whole genome shotgun (WGS) entry which is preliminary data.</text>
</comment>
<keyword evidence="3" id="KW-1185">Reference proteome</keyword>
<keyword evidence="1" id="KW-0732">Signal</keyword>
<dbReference type="Proteomes" id="UP001499852">
    <property type="component" value="Unassembled WGS sequence"/>
</dbReference>
<protein>
    <recommendedName>
        <fullName evidence="4">F5/8 type C domain-containing protein</fullName>
    </recommendedName>
</protein>
<feature type="signal peptide" evidence="1">
    <location>
        <begin position="1"/>
        <end position="17"/>
    </location>
</feature>
<evidence type="ECO:0008006" key="4">
    <source>
        <dbReference type="Google" id="ProtNLM"/>
    </source>
</evidence>
<gene>
    <name evidence="2" type="ORF">GCM10023213_11930</name>
</gene>
<sequence>MRLLALAAWSLAQAVQAAPPNDDLANWVELPPSGPATVGSNIGATLEPGEPLPPGFTAQSYTATAWWGLELAAPDQTWYEIETVGSSFDTVLSVWTGDDYLSPLSLIHVNDEATEGGSSRIRFLANPFTVYKVAVAGRAAAQQGSVAVRASVAITPFAQVRSASFSPATVDVSNADAVFTATMEIEANQEISSGQFVLYNPTGVPVVIVPFRGETHRVSGNIASGTYQVGVTLPQGSPPGVYRWNLQMNGSGSFPGNSTYGWEALTPLPGAAVKTLNVQNTTPVNTYALWVTENSLTGPEATPETDFDHDGLTNLTEFALGMNPRQASHAHLKVQGGSITQYGLPQVRVVGSGNQRKLRVEHTRRTGDTTLSYTVQFSSDLINWTNATQAATVLATDGSYQAVAVEDVPFAPAKSRRFARVRLVR</sequence>
<organism evidence="2 3">
    <name type="scientific">Prosthecobacter algae</name>
    <dbReference type="NCBI Taxonomy" id="1144682"/>
    <lineage>
        <taxon>Bacteria</taxon>
        <taxon>Pseudomonadati</taxon>
        <taxon>Verrucomicrobiota</taxon>
        <taxon>Verrucomicrobiia</taxon>
        <taxon>Verrucomicrobiales</taxon>
        <taxon>Verrucomicrobiaceae</taxon>
        <taxon>Prosthecobacter</taxon>
    </lineage>
</organism>
<reference evidence="3" key="1">
    <citation type="journal article" date="2019" name="Int. J. Syst. Evol. Microbiol.">
        <title>The Global Catalogue of Microorganisms (GCM) 10K type strain sequencing project: providing services to taxonomists for standard genome sequencing and annotation.</title>
        <authorList>
            <consortium name="The Broad Institute Genomics Platform"/>
            <consortium name="The Broad Institute Genome Sequencing Center for Infectious Disease"/>
            <person name="Wu L."/>
            <person name="Ma J."/>
        </authorList>
    </citation>
    <scope>NUCLEOTIDE SEQUENCE [LARGE SCALE GENOMIC DNA]</scope>
    <source>
        <strain evidence="3">JCM 18053</strain>
    </source>
</reference>
<evidence type="ECO:0000313" key="2">
    <source>
        <dbReference type="EMBL" id="GAA5136605.1"/>
    </source>
</evidence>
<accession>A0ABP9P2R5</accession>